<accession>A0A1Y6BA65</accession>
<keyword evidence="1" id="KW-0732">Signal</keyword>
<dbReference type="InterPro" id="IPR018740">
    <property type="entry name" value="DUF2282_membr"/>
</dbReference>
<gene>
    <name evidence="2" type="ORF">SAMN02745746_00579</name>
</gene>
<evidence type="ECO:0000313" key="2">
    <source>
        <dbReference type="EMBL" id="SME99076.1"/>
    </source>
</evidence>
<dbReference type="AlphaFoldDB" id="A0A1Y6BA65"/>
<evidence type="ECO:0000256" key="1">
    <source>
        <dbReference type="SAM" id="SignalP"/>
    </source>
</evidence>
<dbReference type="RefSeq" id="WP_085274934.1">
    <property type="nucleotide sequence ID" value="NZ_FXAG01000002.1"/>
</dbReference>
<keyword evidence="3" id="KW-1185">Reference proteome</keyword>
<dbReference type="STRING" id="1123014.SAMN02745746_00579"/>
<name>A0A1Y6BA65_9NEIS</name>
<feature type="signal peptide" evidence="1">
    <location>
        <begin position="1"/>
        <end position="28"/>
    </location>
</feature>
<reference evidence="3" key="1">
    <citation type="submission" date="2017-04" db="EMBL/GenBank/DDBJ databases">
        <authorList>
            <person name="Varghese N."/>
            <person name="Submissions S."/>
        </authorList>
    </citation>
    <scope>NUCLEOTIDE SEQUENCE [LARGE SCALE GENOMIC DNA]</scope>
    <source>
        <strain evidence="3">DSM 22618</strain>
    </source>
</reference>
<sequence length="87" mass="8590">MTASRALIASALGAVVALGTLAAAPASAAEKEKCFGVAKAGKNDCASAAGTHACAGQAKVDNDPNDWKFVAKGSCEKMAGLLQPGKK</sequence>
<organism evidence="2 3">
    <name type="scientific">Pseudogulbenkiania subflava DSM 22618</name>
    <dbReference type="NCBI Taxonomy" id="1123014"/>
    <lineage>
        <taxon>Bacteria</taxon>
        <taxon>Pseudomonadati</taxon>
        <taxon>Pseudomonadota</taxon>
        <taxon>Betaproteobacteria</taxon>
        <taxon>Neisseriales</taxon>
        <taxon>Chromobacteriaceae</taxon>
        <taxon>Pseudogulbenkiania</taxon>
    </lineage>
</organism>
<proteinExistence type="predicted"/>
<dbReference type="Proteomes" id="UP000192920">
    <property type="component" value="Unassembled WGS sequence"/>
</dbReference>
<evidence type="ECO:0000313" key="3">
    <source>
        <dbReference type="Proteomes" id="UP000192920"/>
    </source>
</evidence>
<feature type="chain" id="PRO_5012757383" evidence="1">
    <location>
        <begin position="29"/>
        <end position="87"/>
    </location>
</feature>
<dbReference type="EMBL" id="FXAG01000002">
    <property type="protein sequence ID" value="SME99076.1"/>
    <property type="molecule type" value="Genomic_DNA"/>
</dbReference>
<protein>
    <submittedName>
        <fullName evidence="2">Uncharacterized membrane protein</fullName>
    </submittedName>
</protein>
<dbReference type="Pfam" id="PF10048">
    <property type="entry name" value="DUF2282"/>
    <property type="match status" value="1"/>
</dbReference>